<reference evidence="2 3" key="1">
    <citation type="submission" date="2019-07" db="EMBL/GenBank/DDBJ databases">
        <title>Whole genome shotgun sequence of Vibrio sagamiensis NBRC 104589.</title>
        <authorList>
            <person name="Hosoyama A."/>
            <person name="Uohara A."/>
            <person name="Ohji S."/>
            <person name="Ichikawa N."/>
        </authorList>
    </citation>
    <scope>NUCLEOTIDE SEQUENCE [LARGE SCALE GENOMIC DNA]</scope>
    <source>
        <strain evidence="2 3">NBRC 104589</strain>
    </source>
</reference>
<accession>A0A511QKB1</accession>
<sequence>MRTIVKCIFSIMLTITSNFAYSDQAFQTGKVSWLLIHNNPDQTKITDKRVLIRLEGSKTSGFCSDTWTILLSNKAAEVQYSTLLAAYMAGKTVKLTGNPSKLCQGNEEVVRNVELN</sequence>
<gene>
    <name evidence="2" type="ORF">VSA01S_38330</name>
</gene>
<evidence type="ECO:0000313" key="3">
    <source>
        <dbReference type="Proteomes" id="UP000321922"/>
    </source>
</evidence>
<feature type="chain" id="PRO_5021927861" evidence="1">
    <location>
        <begin position="23"/>
        <end position="116"/>
    </location>
</feature>
<evidence type="ECO:0000256" key="1">
    <source>
        <dbReference type="SAM" id="SignalP"/>
    </source>
</evidence>
<protein>
    <submittedName>
        <fullName evidence="2">Uncharacterized protein</fullName>
    </submittedName>
</protein>
<dbReference type="Proteomes" id="UP000321922">
    <property type="component" value="Unassembled WGS sequence"/>
</dbReference>
<proteinExistence type="predicted"/>
<dbReference type="EMBL" id="BJXJ01000106">
    <property type="protein sequence ID" value="GEM77721.1"/>
    <property type="molecule type" value="Genomic_DNA"/>
</dbReference>
<evidence type="ECO:0000313" key="2">
    <source>
        <dbReference type="EMBL" id="GEM77721.1"/>
    </source>
</evidence>
<comment type="caution">
    <text evidence="2">The sequence shown here is derived from an EMBL/GenBank/DDBJ whole genome shotgun (WGS) entry which is preliminary data.</text>
</comment>
<keyword evidence="1" id="KW-0732">Signal</keyword>
<dbReference type="AlphaFoldDB" id="A0A511QKB1"/>
<organism evidence="2 3">
    <name type="scientific">Vibrio sagamiensis NBRC 104589</name>
    <dbReference type="NCBI Taxonomy" id="1219064"/>
    <lineage>
        <taxon>Bacteria</taxon>
        <taxon>Pseudomonadati</taxon>
        <taxon>Pseudomonadota</taxon>
        <taxon>Gammaproteobacteria</taxon>
        <taxon>Vibrionales</taxon>
        <taxon>Vibrionaceae</taxon>
        <taxon>Vibrio</taxon>
    </lineage>
</organism>
<feature type="signal peptide" evidence="1">
    <location>
        <begin position="1"/>
        <end position="22"/>
    </location>
</feature>
<keyword evidence="3" id="KW-1185">Reference proteome</keyword>
<name>A0A511QKB1_9VIBR</name>
<dbReference type="RefSeq" id="WP_039983965.1">
    <property type="nucleotide sequence ID" value="NZ_BAOJ01000431.1"/>
</dbReference>